<reference evidence="2 3" key="1">
    <citation type="journal article" date="2018" name="BMC Genomics">
        <title>The genome of Naegleria lovaniensis, the basis for a comparative approach to unravel pathogenicity factors of the human pathogenic amoeba N. fowleri.</title>
        <authorList>
            <person name="Liechti N."/>
            <person name="Schurch N."/>
            <person name="Bruggmann R."/>
            <person name="Wittwer M."/>
        </authorList>
    </citation>
    <scope>NUCLEOTIDE SEQUENCE [LARGE SCALE GENOMIC DNA]</scope>
    <source>
        <strain evidence="2 3">ATCC 30569</strain>
    </source>
</reference>
<comment type="caution">
    <text evidence="2">The sequence shown here is derived from an EMBL/GenBank/DDBJ whole genome shotgun (WGS) entry which is preliminary data.</text>
</comment>
<keyword evidence="3" id="KW-1185">Reference proteome</keyword>
<evidence type="ECO:0000313" key="2">
    <source>
        <dbReference type="EMBL" id="KAG2370784.1"/>
    </source>
</evidence>
<feature type="compositionally biased region" description="Polar residues" evidence="1">
    <location>
        <begin position="439"/>
        <end position="451"/>
    </location>
</feature>
<dbReference type="RefSeq" id="XP_044541648.1">
    <property type="nucleotide sequence ID" value="XM_044690208.1"/>
</dbReference>
<feature type="compositionally biased region" description="Low complexity" evidence="1">
    <location>
        <begin position="456"/>
        <end position="471"/>
    </location>
</feature>
<organism evidence="2 3">
    <name type="scientific">Naegleria lovaniensis</name>
    <name type="common">Amoeba</name>
    <dbReference type="NCBI Taxonomy" id="51637"/>
    <lineage>
        <taxon>Eukaryota</taxon>
        <taxon>Discoba</taxon>
        <taxon>Heterolobosea</taxon>
        <taxon>Tetramitia</taxon>
        <taxon>Eutetramitia</taxon>
        <taxon>Vahlkampfiidae</taxon>
        <taxon>Naegleria</taxon>
    </lineage>
</organism>
<dbReference type="Proteomes" id="UP000816034">
    <property type="component" value="Unassembled WGS sequence"/>
</dbReference>
<dbReference type="GeneID" id="68106695"/>
<protein>
    <submittedName>
        <fullName evidence="2">Uncharacterized protein</fullName>
    </submittedName>
</protein>
<dbReference type="EMBL" id="PYSW02000080">
    <property type="protein sequence ID" value="KAG2370784.1"/>
    <property type="molecule type" value="Genomic_DNA"/>
</dbReference>
<feature type="region of interest" description="Disordered" evidence="1">
    <location>
        <begin position="437"/>
        <end position="477"/>
    </location>
</feature>
<accession>A0AA88GBA2</accession>
<name>A0AA88GBA2_NAELO</name>
<gene>
    <name evidence="2" type="ORF">C9374_014242</name>
</gene>
<dbReference type="AlphaFoldDB" id="A0AA88GBA2"/>
<proteinExistence type="predicted"/>
<evidence type="ECO:0000256" key="1">
    <source>
        <dbReference type="SAM" id="MobiDB-lite"/>
    </source>
</evidence>
<sequence>MYQDLLYEQDNKGNDKQESITHSDNSVVQESITCPCYLVAAKTYFPILFKYFKRDDPLVVWAKAVAREDSPKEKTFESADDLVENLMHIVHCFAYKDDFYLLYPEQNRTEAVVKLRNYIRFIFSKISTSYTRQDISATHLLSASLRKELISSESSSSNDGNSDQDEDWNYSELLPSSFYEQYEQFSVDSFNQDPNPEGLQDLYRALKRSRKSNELFQFKITNSRRKEYNFHNKLFAEYLQDCIEKGMSLNSSLLFLNDFINSWKRRNVTLSSELHMKVFQHDWISKMFSDFGRTVKKNYKMSLNEDSSKYCRPDMLVEDDAVCMECKLMNVLNCESDVRKATLLPLRMMQERDLSRGLGLLADSKYVYSFFIELDNDSNYYKWIYCHRFEMDQLYDRCLLFFILLRFLIQRSGNKVLQAEYNRLKALATTWENEKKGNDSSATIVSTQSKGRPTGSVSSSNHSSTQRSIHSNTISTTQAQQKKKLLFKKHIKDRTERILNDVSNFHNIHSH</sequence>
<evidence type="ECO:0000313" key="3">
    <source>
        <dbReference type="Proteomes" id="UP000816034"/>
    </source>
</evidence>